<sequence>MFPYLYQSTALTIGTYGVMLALAYLVGRHIYIAELNRIDKNINVEIFILSLLIVGVIGAKLMFLFKNPDKGSLTQLSSLTSATGFSSQGAILGAIIVTVIFSKINQIKLNLLLDSAAPAAIVAYAIARVGCFLSGDDCHGIESDLPWAMTFPNGLSKTEVPVHPVPLYEVIYSIFIWLYLLHSKKKPLRPYQLFFTFIFLWGVCRFLVEFVAANPIKIIGMSGSQFGALLMFISGSIYFFRLYLNQATKKKPG</sequence>
<dbReference type="PANTHER" id="PTHR30589:SF0">
    <property type="entry name" value="PHOSPHATIDYLGLYCEROL--PROLIPOPROTEIN DIACYLGLYCERYL TRANSFERASE"/>
    <property type="match status" value="1"/>
</dbReference>
<keyword evidence="4 7" id="KW-0812">Transmembrane</keyword>
<keyword evidence="9" id="KW-1185">Reference proteome</keyword>
<comment type="caution">
    <text evidence="8">The sequence shown here is derived from an EMBL/GenBank/DDBJ whole genome shotgun (WGS) entry which is preliminary data.</text>
</comment>
<keyword evidence="6 7" id="KW-0472">Membrane</keyword>
<feature type="transmembrane region" description="Helical" evidence="7">
    <location>
        <begin position="165"/>
        <end position="181"/>
    </location>
</feature>
<feature type="transmembrane region" description="Helical" evidence="7">
    <location>
        <begin position="193"/>
        <end position="213"/>
    </location>
</feature>
<dbReference type="Proteomes" id="UP001548189">
    <property type="component" value="Unassembled WGS sequence"/>
</dbReference>
<keyword evidence="5 7" id="KW-1133">Transmembrane helix</keyword>
<keyword evidence="3 8" id="KW-0808">Transferase</keyword>
<evidence type="ECO:0000256" key="4">
    <source>
        <dbReference type="ARBA" id="ARBA00022692"/>
    </source>
</evidence>
<gene>
    <name evidence="8" type="ORF">ABVT43_05130</name>
</gene>
<keyword evidence="8" id="KW-0328">Glycosyltransferase</keyword>
<evidence type="ECO:0000256" key="2">
    <source>
        <dbReference type="ARBA" id="ARBA00022475"/>
    </source>
</evidence>
<evidence type="ECO:0000313" key="8">
    <source>
        <dbReference type="EMBL" id="MET1254503.1"/>
    </source>
</evidence>
<feature type="transmembrane region" description="Helical" evidence="7">
    <location>
        <begin position="46"/>
        <end position="65"/>
    </location>
</feature>
<feature type="transmembrane region" description="Helical" evidence="7">
    <location>
        <begin position="109"/>
        <end position="127"/>
    </location>
</feature>
<accession>A0ABV2BRC6</accession>
<evidence type="ECO:0000256" key="6">
    <source>
        <dbReference type="ARBA" id="ARBA00023136"/>
    </source>
</evidence>
<dbReference type="PANTHER" id="PTHR30589">
    <property type="entry name" value="PROLIPOPROTEIN DIACYLGLYCERYL TRANSFERASE"/>
    <property type="match status" value="1"/>
</dbReference>
<name>A0ABV2BRC6_9GAMM</name>
<keyword evidence="2" id="KW-1003">Cell membrane</keyword>
<protein>
    <submittedName>
        <fullName evidence="8">Prolipoprotein diacylglyceryl transferase family protein</fullName>
        <ecNumber evidence="8">2.4.99.-</ecNumber>
    </submittedName>
</protein>
<evidence type="ECO:0000256" key="3">
    <source>
        <dbReference type="ARBA" id="ARBA00022679"/>
    </source>
</evidence>
<comment type="similarity">
    <text evidence="1">Belongs to the Lgt family.</text>
</comment>
<evidence type="ECO:0000256" key="5">
    <source>
        <dbReference type="ARBA" id="ARBA00022989"/>
    </source>
</evidence>
<reference evidence="8 9" key="1">
    <citation type="submission" date="2024-06" db="EMBL/GenBank/DDBJ databases">
        <authorList>
            <person name="Li F."/>
        </authorList>
    </citation>
    <scope>NUCLEOTIDE SEQUENCE [LARGE SCALE GENOMIC DNA]</scope>
    <source>
        <strain evidence="8 9">GXAS 311</strain>
    </source>
</reference>
<organism evidence="8 9">
    <name type="scientific">Aliikangiella maris</name>
    <dbReference type="NCBI Taxonomy" id="3162458"/>
    <lineage>
        <taxon>Bacteria</taxon>
        <taxon>Pseudomonadati</taxon>
        <taxon>Pseudomonadota</taxon>
        <taxon>Gammaproteobacteria</taxon>
        <taxon>Oceanospirillales</taxon>
        <taxon>Pleioneaceae</taxon>
        <taxon>Aliikangiella</taxon>
    </lineage>
</organism>
<dbReference type="EC" id="2.4.99.-" evidence="8"/>
<evidence type="ECO:0000256" key="7">
    <source>
        <dbReference type="SAM" id="Phobius"/>
    </source>
</evidence>
<evidence type="ECO:0000256" key="1">
    <source>
        <dbReference type="ARBA" id="ARBA00007150"/>
    </source>
</evidence>
<dbReference type="Pfam" id="PF01790">
    <property type="entry name" value="LGT"/>
    <property type="match status" value="1"/>
</dbReference>
<dbReference type="EMBL" id="JBEVCJ010000004">
    <property type="protein sequence ID" value="MET1254503.1"/>
    <property type="molecule type" value="Genomic_DNA"/>
</dbReference>
<feature type="transmembrane region" description="Helical" evidence="7">
    <location>
        <begin position="225"/>
        <end position="244"/>
    </location>
</feature>
<proteinExistence type="inferred from homology"/>
<dbReference type="GO" id="GO:0016757">
    <property type="term" value="F:glycosyltransferase activity"/>
    <property type="evidence" value="ECO:0007669"/>
    <property type="project" value="UniProtKB-KW"/>
</dbReference>
<feature type="transmembrane region" description="Helical" evidence="7">
    <location>
        <begin position="85"/>
        <end position="102"/>
    </location>
</feature>
<evidence type="ECO:0000313" key="9">
    <source>
        <dbReference type="Proteomes" id="UP001548189"/>
    </source>
</evidence>
<feature type="transmembrane region" description="Helical" evidence="7">
    <location>
        <begin position="6"/>
        <end position="26"/>
    </location>
</feature>
<dbReference type="RefSeq" id="WP_353874065.1">
    <property type="nucleotide sequence ID" value="NZ_JBEVCJ010000004.1"/>
</dbReference>
<dbReference type="InterPro" id="IPR001640">
    <property type="entry name" value="Lgt"/>
</dbReference>